<gene>
    <name evidence="5" type="ORF">GGR37_002591</name>
</gene>
<feature type="domain" description="Alpha/beta hydrolase fold-3" evidence="4">
    <location>
        <begin position="79"/>
        <end position="283"/>
    </location>
</feature>
<evidence type="ECO:0000259" key="4">
    <source>
        <dbReference type="Pfam" id="PF07859"/>
    </source>
</evidence>
<dbReference type="InterPro" id="IPR050300">
    <property type="entry name" value="GDXG_lipolytic_enzyme"/>
</dbReference>
<protein>
    <submittedName>
        <fullName evidence="5">Acetyl esterase</fullName>
        <ecNumber evidence="5">3.1.1.-</ecNumber>
    </submittedName>
</protein>
<comment type="caution">
    <text evidence="5">The sequence shown here is derived from an EMBL/GenBank/DDBJ whole genome shotgun (WGS) entry which is preliminary data.</text>
</comment>
<evidence type="ECO:0000313" key="6">
    <source>
        <dbReference type="Proteomes" id="UP000538566"/>
    </source>
</evidence>
<sequence>MSMDPEFQAILDVVNALPQPDFTKPPIELAGAMRATPVKIPPLCHAVSVEVRAVSSPEGHAIPVRIYRPSTTGPHPVLISFHGGGWVRGSLDGDEFRSHFLAHESECAVVSVDYRLAPEHPYPAPLSDCLAVTEWASSQAETLGFDGQRIGVAGDSAGANLATAVALKLRNSGAPKLKCQILVYPVCDHDFERPSYLENADGKLLTRAFMMWCWDQYAGNADRNLPSLSPLRSTDLSGMPPTLLLTAEHDPLRDEGEAYAQALARAGNVVKAERLGGLIHAFQSLLPLHSRSIDSFRLAAAFAREQLHGL</sequence>
<keyword evidence="2 5" id="KW-0378">Hydrolase</keyword>
<dbReference type="Proteomes" id="UP000538566">
    <property type="component" value="Unassembled WGS sequence"/>
</dbReference>
<dbReference type="RefSeq" id="WP_144904133.1">
    <property type="nucleotide sequence ID" value="NZ_JACHOA010000004.1"/>
</dbReference>
<comment type="similarity">
    <text evidence="1">Belongs to the 'GDXG' lipolytic enzyme family.</text>
</comment>
<dbReference type="Pfam" id="PF07859">
    <property type="entry name" value="Abhydrolase_3"/>
    <property type="match status" value="1"/>
</dbReference>
<dbReference type="InterPro" id="IPR033140">
    <property type="entry name" value="Lipase_GDXG_put_SER_AS"/>
</dbReference>
<dbReference type="EC" id="3.1.1.-" evidence="5"/>
<dbReference type="PANTHER" id="PTHR48081">
    <property type="entry name" value="AB HYDROLASE SUPERFAMILY PROTEIN C4A8.06C"/>
    <property type="match status" value="1"/>
</dbReference>
<evidence type="ECO:0000256" key="3">
    <source>
        <dbReference type="PROSITE-ProRule" id="PRU10038"/>
    </source>
</evidence>
<dbReference type="Gene3D" id="3.40.50.1820">
    <property type="entry name" value="alpha/beta hydrolase"/>
    <property type="match status" value="1"/>
</dbReference>
<keyword evidence="6" id="KW-1185">Reference proteome</keyword>
<accession>A0A7W7AC46</accession>
<dbReference type="SUPFAM" id="SSF53474">
    <property type="entry name" value="alpha/beta-Hydrolases"/>
    <property type="match status" value="1"/>
</dbReference>
<dbReference type="AlphaFoldDB" id="A0A7W7AC46"/>
<proteinExistence type="inferred from homology"/>
<feature type="active site" evidence="3">
    <location>
        <position position="156"/>
    </location>
</feature>
<evidence type="ECO:0000313" key="5">
    <source>
        <dbReference type="EMBL" id="MBB4614305.1"/>
    </source>
</evidence>
<reference evidence="5 6" key="1">
    <citation type="submission" date="2020-08" db="EMBL/GenBank/DDBJ databases">
        <title>Genomic Encyclopedia of Type Strains, Phase IV (KMG-IV): sequencing the most valuable type-strain genomes for metagenomic binning, comparative biology and taxonomic classification.</title>
        <authorList>
            <person name="Goeker M."/>
        </authorList>
    </citation>
    <scope>NUCLEOTIDE SEQUENCE [LARGE SCALE GENOMIC DNA]</scope>
    <source>
        <strain evidence="5 6">DSM 17507</strain>
    </source>
</reference>
<dbReference type="OrthoDB" id="9806180at2"/>
<evidence type="ECO:0000256" key="2">
    <source>
        <dbReference type="ARBA" id="ARBA00022801"/>
    </source>
</evidence>
<dbReference type="PROSITE" id="PS01174">
    <property type="entry name" value="LIPASE_GDXG_SER"/>
    <property type="match status" value="1"/>
</dbReference>
<dbReference type="GO" id="GO:0016787">
    <property type="term" value="F:hydrolase activity"/>
    <property type="evidence" value="ECO:0007669"/>
    <property type="project" value="UniProtKB-KW"/>
</dbReference>
<evidence type="ECO:0000256" key="1">
    <source>
        <dbReference type="ARBA" id="ARBA00010515"/>
    </source>
</evidence>
<dbReference type="InterPro" id="IPR013094">
    <property type="entry name" value="AB_hydrolase_3"/>
</dbReference>
<dbReference type="InterPro" id="IPR029058">
    <property type="entry name" value="AB_hydrolase_fold"/>
</dbReference>
<dbReference type="PANTHER" id="PTHR48081:SF8">
    <property type="entry name" value="ALPHA_BETA HYDROLASE FOLD-3 DOMAIN-CONTAINING PROTEIN-RELATED"/>
    <property type="match status" value="1"/>
</dbReference>
<name>A0A7W7AC46_9SPHN</name>
<organism evidence="5 6">
    <name type="scientific">Novosphingobium taihuense</name>
    <dbReference type="NCBI Taxonomy" id="260085"/>
    <lineage>
        <taxon>Bacteria</taxon>
        <taxon>Pseudomonadati</taxon>
        <taxon>Pseudomonadota</taxon>
        <taxon>Alphaproteobacteria</taxon>
        <taxon>Sphingomonadales</taxon>
        <taxon>Sphingomonadaceae</taxon>
        <taxon>Novosphingobium</taxon>
    </lineage>
</organism>
<dbReference type="EMBL" id="JACHOA010000004">
    <property type="protein sequence ID" value="MBB4614305.1"/>
    <property type="molecule type" value="Genomic_DNA"/>
</dbReference>